<organism evidence="3 4">
    <name type="scientific">Sphaerisporangium album</name>
    <dbReference type="NCBI Taxonomy" id="509200"/>
    <lineage>
        <taxon>Bacteria</taxon>
        <taxon>Bacillati</taxon>
        <taxon>Actinomycetota</taxon>
        <taxon>Actinomycetes</taxon>
        <taxon>Streptosporangiales</taxon>
        <taxon>Streptosporangiaceae</taxon>
        <taxon>Sphaerisporangium</taxon>
    </lineage>
</organism>
<keyword evidence="2" id="KW-0472">Membrane</keyword>
<comment type="caution">
    <text evidence="3">The sequence shown here is derived from an EMBL/GenBank/DDBJ whole genome shotgun (WGS) entry which is preliminary data.</text>
</comment>
<dbReference type="SUPFAM" id="SSF47781">
    <property type="entry name" value="RuvA domain 2-like"/>
    <property type="match status" value="1"/>
</dbReference>
<feature type="compositionally biased region" description="Pro residues" evidence="1">
    <location>
        <begin position="152"/>
        <end position="165"/>
    </location>
</feature>
<dbReference type="AlphaFoldDB" id="A0A367FMS1"/>
<keyword evidence="4" id="KW-1185">Reference proteome</keyword>
<feature type="region of interest" description="Disordered" evidence="1">
    <location>
        <begin position="1"/>
        <end position="165"/>
    </location>
</feature>
<accession>A0A367FMS1</accession>
<proteinExistence type="predicted"/>
<name>A0A367FMS1_9ACTN</name>
<protein>
    <recommendedName>
        <fullName evidence="5">Helix-hairpin-helix domain-containing protein</fullName>
    </recommendedName>
</protein>
<gene>
    <name evidence="3" type="ORF">DQ384_08215</name>
</gene>
<evidence type="ECO:0000256" key="2">
    <source>
        <dbReference type="SAM" id="Phobius"/>
    </source>
</evidence>
<dbReference type="EMBL" id="QOIL01000004">
    <property type="protein sequence ID" value="RCG31554.1"/>
    <property type="molecule type" value="Genomic_DNA"/>
</dbReference>
<dbReference type="Proteomes" id="UP000253094">
    <property type="component" value="Unassembled WGS sequence"/>
</dbReference>
<keyword evidence="2" id="KW-0812">Transmembrane</keyword>
<keyword evidence="2" id="KW-1133">Transmembrane helix</keyword>
<feature type="compositionally biased region" description="Low complexity" evidence="1">
    <location>
        <begin position="91"/>
        <end position="101"/>
    </location>
</feature>
<evidence type="ECO:0000313" key="3">
    <source>
        <dbReference type="EMBL" id="RCG31554.1"/>
    </source>
</evidence>
<feature type="transmembrane region" description="Helical" evidence="2">
    <location>
        <begin position="201"/>
        <end position="221"/>
    </location>
</feature>
<feature type="compositionally biased region" description="Pro residues" evidence="1">
    <location>
        <begin position="134"/>
        <end position="144"/>
    </location>
</feature>
<dbReference type="RefSeq" id="WP_114028124.1">
    <property type="nucleotide sequence ID" value="NZ_QOIL01000004.1"/>
</dbReference>
<feature type="compositionally biased region" description="Gly residues" evidence="1">
    <location>
        <begin position="1"/>
        <end position="11"/>
    </location>
</feature>
<evidence type="ECO:0000256" key="1">
    <source>
        <dbReference type="SAM" id="MobiDB-lite"/>
    </source>
</evidence>
<dbReference type="Pfam" id="PF12836">
    <property type="entry name" value="HHH_3"/>
    <property type="match status" value="1"/>
</dbReference>
<feature type="transmembrane region" description="Helical" evidence="2">
    <location>
        <begin position="171"/>
        <end position="194"/>
    </location>
</feature>
<feature type="transmembrane region" description="Helical" evidence="2">
    <location>
        <begin position="233"/>
        <end position="253"/>
    </location>
</feature>
<sequence>MHPTNGHGGPGSGPPEALPPDSDDPNGPTAPRPHLKGRPLPGREPRTPKDRPDSGPDQDAREPRLKHGPRPGSERRTSYDDRPTERRRPSAGRSTPPGRSSSEPRPRPERPPYASPDAGPIGTPPGFEPGLAPYNPPVPGPYGPPRGHGPQPGHPPFSPPPPPPSNTAASLLWSLAPLLTCGAATPFTMGYAAAKLRSTMLGISAALYAIGMAAFLLAVVADGPGRASTILELLGVLGSTGSWLGGTIHSLIIRKRVFDRTDSPNDYAVAAAQHRRQLRQQARELAERDPALARELRIGRPDLPRHYDDGGLVDVNHAPVEVIAGLPGMTTDLARRVVEARADVGGFVSAEDVSIAVDLPPRLTPDLVELTIYLP</sequence>
<evidence type="ECO:0000313" key="4">
    <source>
        <dbReference type="Proteomes" id="UP000253094"/>
    </source>
</evidence>
<evidence type="ECO:0008006" key="5">
    <source>
        <dbReference type="Google" id="ProtNLM"/>
    </source>
</evidence>
<feature type="compositionally biased region" description="Basic and acidic residues" evidence="1">
    <location>
        <begin position="41"/>
        <end position="65"/>
    </location>
</feature>
<dbReference type="OrthoDB" id="5184981at2"/>
<dbReference type="InterPro" id="IPR010994">
    <property type="entry name" value="RuvA_2-like"/>
</dbReference>
<feature type="compositionally biased region" description="Basic and acidic residues" evidence="1">
    <location>
        <begin position="72"/>
        <end position="88"/>
    </location>
</feature>
<reference evidence="3 4" key="1">
    <citation type="submission" date="2018-06" db="EMBL/GenBank/DDBJ databases">
        <title>Sphaerisporangium craniellae sp. nov., isolated from a marine sponge in the South China Sea.</title>
        <authorList>
            <person name="Li L."/>
        </authorList>
    </citation>
    <scope>NUCLEOTIDE SEQUENCE [LARGE SCALE GENOMIC DNA]</scope>
    <source>
        <strain evidence="3 4">CCTCC AA 208026</strain>
    </source>
</reference>